<dbReference type="Pfam" id="PF00924">
    <property type="entry name" value="MS_channel_2nd"/>
    <property type="match status" value="1"/>
</dbReference>
<keyword evidence="4 5" id="KW-0472">Membrane</keyword>
<dbReference type="RefSeq" id="WP_133628434.1">
    <property type="nucleotide sequence ID" value="NZ_SOAZ01000014.1"/>
</dbReference>
<dbReference type="PANTHER" id="PTHR30414">
    <property type="entry name" value="MINICONDUCTANCE MECHANOSENSITIVE CHANNEL YBDG"/>
    <property type="match status" value="1"/>
</dbReference>
<feature type="transmembrane region" description="Helical" evidence="5">
    <location>
        <begin position="164"/>
        <end position="181"/>
    </location>
</feature>
<dbReference type="InterPro" id="IPR006685">
    <property type="entry name" value="MscS_channel_2nd"/>
</dbReference>
<dbReference type="InterPro" id="IPR010920">
    <property type="entry name" value="LSM_dom_sf"/>
</dbReference>
<feature type="transmembrane region" description="Helical" evidence="5">
    <location>
        <begin position="102"/>
        <end position="120"/>
    </location>
</feature>
<accession>A0A4R7KAY0</accession>
<comment type="caution">
    <text evidence="7">The sequence shown here is derived from an EMBL/GenBank/DDBJ whole genome shotgun (WGS) entry which is preliminary data.</text>
</comment>
<dbReference type="GO" id="GO:0071470">
    <property type="term" value="P:cellular response to osmotic stress"/>
    <property type="evidence" value="ECO:0007669"/>
    <property type="project" value="InterPro"/>
</dbReference>
<dbReference type="PANTHER" id="PTHR30414:SF0">
    <property type="entry name" value="MINICONDUCTANCE MECHANOSENSITIVE CHANNEL YBDG"/>
    <property type="match status" value="1"/>
</dbReference>
<dbReference type="Gene3D" id="2.30.30.60">
    <property type="match status" value="1"/>
</dbReference>
<comment type="subcellular location">
    <subcellularLocation>
        <location evidence="1">Membrane</location>
    </subcellularLocation>
</comment>
<keyword evidence="2 5" id="KW-0812">Transmembrane</keyword>
<evidence type="ECO:0000313" key="8">
    <source>
        <dbReference type="Proteomes" id="UP000295325"/>
    </source>
</evidence>
<sequence>MVEYLNNWLISIGTGSELSYYIANGMVLAGAILCSFITALISKRIIIVVLPFYIKKSRNIWDDILLEKKVFERLHHIPPALILYKFASAFTGLRIWVERISIAYMIIIGLMFFSALLDAMDNIYRTYEISKSRPIKGYIQIFKVVLFIVGIVIATGILIDKSPWILLSGVGAMAAALLIIFKETFMGLVASLQISATDMVRIGDWIEAPRYEANGTVVDITLHIIKIQNWDKSITTIPTYALISESFKNWRGMQEAGGRLIKRSIYIDITSVRFCSDEMLEKLKGIKYLKEHIEIKATEMEKSEMKASPEDNVEDFRLMTNLGLFRVYITSFLKNHPGIRQDMTLMVRPLMPVESGIPLEIYAFSAETSWESYEAVQSDIIEHILSVVPEFGLRIFQKPSGYDVKNSKHYYGE</sequence>
<feature type="transmembrane region" description="Helical" evidence="5">
    <location>
        <begin position="20"/>
        <end position="53"/>
    </location>
</feature>
<dbReference type="InterPro" id="IPR023408">
    <property type="entry name" value="MscS_beta-dom_sf"/>
</dbReference>
<evidence type="ECO:0000313" key="7">
    <source>
        <dbReference type="EMBL" id="TDT52034.1"/>
    </source>
</evidence>
<organism evidence="7 8">
    <name type="scientific">Fonticella tunisiensis</name>
    <dbReference type="NCBI Taxonomy" id="1096341"/>
    <lineage>
        <taxon>Bacteria</taxon>
        <taxon>Bacillati</taxon>
        <taxon>Bacillota</taxon>
        <taxon>Clostridia</taxon>
        <taxon>Eubacteriales</taxon>
        <taxon>Clostridiaceae</taxon>
        <taxon>Fonticella</taxon>
    </lineage>
</organism>
<dbReference type="AlphaFoldDB" id="A0A4R7KAY0"/>
<dbReference type="OrthoDB" id="9775207at2"/>
<keyword evidence="3 5" id="KW-1133">Transmembrane helix</keyword>
<feature type="domain" description="Mechanosensitive ion channel MscS" evidence="6">
    <location>
        <begin position="184"/>
        <end position="251"/>
    </location>
</feature>
<evidence type="ECO:0000256" key="4">
    <source>
        <dbReference type="ARBA" id="ARBA00023136"/>
    </source>
</evidence>
<dbReference type="InterPro" id="IPR030192">
    <property type="entry name" value="YbdG"/>
</dbReference>
<evidence type="ECO:0000256" key="5">
    <source>
        <dbReference type="SAM" id="Phobius"/>
    </source>
</evidence>
<protein>
    <submittedName>
        <fullName evidence="7">Miniconductance mechanosensitive channel</fullName>
    </submittedName>
</protein>
<feature type="transmembrane region" description="Helical" evidence="5">
    <location>
        <begin position="141"/>
        <end position="158"/>
    </location>
</feature>
<evidence type="ECO:0000256" key="1">
    <source>
        <dbReference type="ARBA" id="ARBA00004370"/>
    </source>
</evidence>
<gene>
    <name evidence="7" type="ORF">EDD71_11414</name>
</gene>
<dbReference type="Proteomes" id="UP000295325">
    <property type="component" value="Unassembled WGS sequence"/>
</dbReference>
<reference evidence="7 8" key="1">
    <citation type="submission" date="2019-03" db="EMBL/GenBank/DDBJ databases">
        <title>Genomic Encyclopedia of Type Strains, Phase IV (KMG-IV): sequencing the most valuable type-strain genomes for metagenomic binning, comparative biology and taxonomic classification.</title>
        <authorList>
            <person name="Goeker M."/>
        </authorList>
    </citation>
    <scope>NUCLEOTIDE SEQUENCE [LARGE SCALE GENOMIC DNA]</scope>
    <source>
        <strain evidence="7 8">DSM 24455</strain>
    </source>
</reference>
<dbReference type="EMBL" id="SOAZ01000014">
    <property type="protein sequence ID" value="TDT52034.1"/>
    <property type="molecule type" value="Genomic_DNA"/>
</dbReference>
<dbReference type="SUPFAM" id="SSF50182">
    <property type="entry name" value="Sm-like ribonucleoproteins"/>
    <property type="match status" value="1"/>
</dbReference>
<evidence type="ECO:0000259" key="6">
    <source>
        <dbReference type="Pfam" id="PF00924"/>
    </source>
</evidence>
<dbReference type="GO" id="GO:0005886">
    <property type="term" value="C:plasma membrane"/>
    <property type="evidence" value="ECO:0007669"/>
    <property type="project" value="TreeGrafter"/>
</dbReference>
<name>A0A4R7KAY0_9CLOT</name>
<keyword evidence="8" id="KW-1185">Reference proteome</keyword>
<evidence type="ECO:0000256" key="3">
    <source>
        <dbReference type="ARBA" id="ARBA00022989"/>
    </source>
</evidence>
<proteinExistence type="predicted"/>
<evidence type="ECO:0000256" key="2">
    <source>
        <dbReference type="ARBA" id="ARBA00022692"/>
    </source>
</evidence>
<dbReference type="GO" id="GO:0008381">
    <property type="term" value="F:mechanosensitive monoatomic ion channel activity"/>
    <property type="evidence" value="ECO:0007669"/>
    <property type="project" value="InterPro"/>
</dbReference>